<gene>
    <name evidence="14" type="ORF">FHS82_001565</name>
</gene>
<dbReference type="EC" id="3.4.24.-" evidence="14"/>
<evidence type="ECO:0000313" key="14">
    <source>
        <dbReference type="EMBL" id="NIJ57729.1"/>
    </source>
</evidence>
<evidence type="ECO:0000256" key="3">
    <source>
        <dbReference type="ARBA" id="ARBA00022692"/>
    </source>
</evidence>
<dbReference type="Pfam" id="PF01435">
    <property type="entry name" value="Peptidase_M48"/>
    <property type="match status" value="1"/>
</dbReference>
<feature type="transmembrane region" description="Helical" evidence="12">
    <location>
        <begin position="175"/>
        <end position="196"/>
    </location>
</feature>
<dbReference type="InterPro" id="IPR001915">
    <property type="entry name" value="Peptidase_M48"/>
</dbReference>
<comment type="caution">
    <text evidence="14">The sequence shown here is derived from an EMBL/GenBank/DDBJ whole genome shotgun (WGS) entry which is preliminary data.</text>
</comment>
<keyword evidence="4" id="KW-0479">Metal-binding</keyword>
<sequence>MAAFGIYTHIRANRVRSALLIAGLFLLVYVLVFAGALAGEALAANAPFDVLVRRALDGFVTTIPVATLAALAWIGIAYFFHQKILGAITGSHDITRADAPELYALLENLCISRGLRTPRLAVMETDALNAYASGLNEDQYTVTVTRGLLATLNRAEIEAVLAHELTHIRNRDVQLMVTAMIIAGVVSFFGEMLFRWLRFAPMRSSSRDNDRKGGGAALAIFVALVLAVLAWVLSIAIRFSLSRSREYLADAGAVELTKNPDAMISALLKISGHSDVPAAPSAVMEMCIDNPRTGFSSLFATHPPIGDRIDALVRYAGGHLPSEPLPVPGTEPATTDAAPEPGTDAGGPWSRRWRDRWNARRPTDNQPPPRKRGPWG</sequence>
<keyword evidence="8 10" id="KW-0482">Metalloprotease</keyword>
<evidence type="ECO:0000256" key="1">
    <source>
        <dbReference type="ARBA" id="ARBA00022475"/>
    </source>
</evidence>
<evidence type="ECO:0000256" key="10">
    <source>
        <dbReference type="RuleBase" id="RU003983"/>
    </source>
</evidence>
<comment type="similarity">
    <text evidence="10">Belongs to the peptidase M48 family.</text>
</comment>
<accession>A0ABX0V0V2</accession>
<name>A0ABX0V0V2_9HYPH</name>
<evidence type="ECO:0000256" key="6">
    <source>
        <dbReference type="ARBA" id="ARBA00022833"/>
    </source>
</evidence>
<keyword evidence="5 10" id="KW-0378">Hydrolase</keyword>
<keyword evidence="1" id="KW-1003">Cell membrane</keyword>
<evidence type="ECO:0000256" key="11">
    <source>
        <dbReference type="SAM" id="MobiDB-lite"/>
    </source>
</evidence>
<keyword evidence="15" id="KW-1185">Reference proteome</keyword>
<evidence type="ECO:0000256" key="4">
    <source>
        <dbReference type="ARBA" id="ARBA00022723"/>
    </source>
</evidence>
<evidence type="ECO:0000256" key="5">
    <source>
        <dbReference type="ARBA" id="ARBA00022801"/>
    </source>
</evidence>
<evidence type="ECO:0000259" key="13">
    <source>
        <dbReference type="Pfam" id="PF01435"/>
    </source>
</evidence>
<dbReference type="PANTHER" id="PTHR43221">
    <property type="entry name" value="PROTEASE HTPX"/>
    <property type="match status" value="1"/>
</dbReference>
<feature type="transmembrane region" description="Helical" evidence="12">
    <location>
        <begin position="59"/>
        <end position="80"/>
    </location>
</feature>
<dbReference type="Proteomes" id="UP001429580">
    <property type="component" value="Unassembled WGS sequence"/>
</dbReference>
<dbReference type="CDD" id="cd07340">
    <property type="entry name" value="M48B_Htpx_like"/>
    <property type="match status" value="1"/>
</dbReference>
<organism evidence="14 15">
    <name type="scientific">Pseudochelatococcus lubricantis</name>
    <dbReference type="NCBI Taxonomy" id="1538102"/>
    <lineage>
        <taxon>Bacteria</taxon>
        <taxon>Pseudomonadati</taxon>
        <taxon>Pseudomonadota</taxon>
        <taxon>Alphaproteobacteria</taxon>
        <taxon>Hyphomicrobiales</taxon>
        <taxon>Chelatococcaceae</taxon>
        <taxon>Pseudochelatococcus</taxon>
    </lineage>
</organism>
<protein>
    <submittedName>
        <fullName evidence="14">Heat shock protein HtpX</fullName>
        <ecNumber evidence="14">3.4.24.-</ecNumber>
    </submittedName>
</protein>
<proteinExistence type="inferred from homology"/>
<reference evidence="14 15" key="1">
    <citation type="submission" date="2020-03" db="EMBL/GenBank/DDBJ databases">
        <title>Genomic Encyclopedia of Type Strains, Phase IV (KMG-IV): sequencing the most valuable type-strain genomes for metagenomic binning, comparative biology and taxonomic classification.</title>
        <authorList>
            <person name="Goeker M."/>
        </authorList>
    </citation>
    <scope>NUCLEOTIDE SEQUENCE [LARGE SCALE GENOMIC DNA]</scope>
    <source>
        <strain evidence="14 15">DSM 103870</strain>
    </source>
</reference>
<feature type="domain" description="Peptidase M48" evidence="13">
    <location>
        <begin position="99"/>
        <end position="314"/>
    </location>
</feature>
<keyword evidence="3 12" id="KW-0812">Transmembrane</keyword>
<dbReference type="Gene3D" id="3.30.2010.10">
    <property type="entry name" value="Metalloproteases ('zincins'), catalytic domain"/>
    <property type="match status" value="1"/>
</dbReference>
<keyword evidence="7 12" id="KW-1133">Transmembrane helix</keyword>
<evidence type="ECO:0000256" key="7">
    <source>
        <dbReference type="ARBA" id="ARBA00022989"/>
    </source>
</evidence>
<keyword evidence="9 12" id="KW-0472">Membrane</keyword>
<comment type="cofactor">
    <cofactor evidence="10">
        <name>Zn(2+)</name>
        <dbReference type="ChEBI" id="CHEBI:29105"/>
    </cofactor>
    <text evidence="10">Binds 1 zinc ion per subunit.</text>
</comment>
<keyword evidence="2 10" id="KW-0645">Protease</keyword>
<evidence type="ECO:0000313" key="15">
    <source>
        <dbReference type="Proteomes" id="UP001429580"/>
    </source>
</evidence>
<evidence type="ECO:0000256" key="12">
    <source>
        <dbReference type="SAM" id="Phobius"/>
    </source>
</evidence>
<evidence type="ECO:0000256" key="8">
    <source>
        <dbReference type="ARBA" id="ARBA00023049"/>
    </source>
</evidence>
<feature type="transmembrane region" description="Helical" evidence="12">
    <location>
        <begin position="216"/>
        <end position="237"/>
    </location>
</feature>
<dbReference type="InterPro" id="IPR050083">
    <property type="entry name" value="HtpX_protease"/>
</dbReference>
<dbReference type="GO" id="GO:0016787">
    <property type="term" value="F:hydrolase activity"/>
    <property type="evidence" value="ECO:0007669"/>
    <property type="project" value="UniProtKB-KW"/>
</dbReference>
<evidence type="ECO:0000256" key="2">
    <source>
        <dbReference type="ARBA" id="ARBA00022670"/>
    </source>
</evidence>
<feature type="region of interest" description="Disordered" evidence="11">
    <location>
        <begin position="320"/>
        <end position="376"/>
    </location>
</feature>
<evidence type="ECO:0000256" key="9">
    <source>
        <dbReference type="ARBA" id="ARBA00023136"/>
    </source>
</evidence>
<dbReference type="PANTHER" id="PTHR43221:SF2">
    <property type="entry name" value="PROTEASE HTPX HOMOLOG"/>
    <property type="match status" value="1"/>
</dbReference>
<dbReference type="RefSeq" id="WP_166950630.1">
    <property type="nucleotide sequence ID" value="NZ_JAASQI010000003.1"/>
</dbReference>
<keyword evidence="14" id="KW-0346">Stress response</keyword>
<dbReference type="EMBL" id="JAASQI010000003">
    <property type="protein sequence ID" value="NIJ57729.1"/>
    <property type="molecule type" value="Genomic_DNA"/>
</dbReference>
<keyword evidence="6 10" id="KW-0862">Zinc</keyword>